<name>A0ABU2LG68_9ACTN</name>
<dbReference type="PANTHER" id="PTHR30383">
    <property type="entry name" value="THIOESTERASE 1/PROTEASE 1/LYSOPHOSPHOLIPASE L1"/>
    <property type="match status" value="1"/>
</dbReference>
<evidence type="ECO:0000259" key="1">
    <source>
        <dbReference type="Pfam" id="PF13472"/>
    </source>
</evidence>
<protein>
    <submittedName>
        <fullName evidence="2">GDSL-type esterase/lipase family protein</fullName>
    </submittedName>
</protein>
<dbReference type="InterPro" id="IPR013830">
    <property type="entry name" value="SGNH_hydro"/>
</dbReference>
<dbReference type="Pfam" id="PF13472">
    <property type="entry name" value="Lipase_GDSL_2"/>
    <property type="match status" value="1"/>
</dbReference>
<dbReference type="RefSeq" id="WP_311633545.1">
    <property type="nucleotide sequence ID" value="NZ_JAVREN010000081.1"/>
</dbReference>
<dbReference type="InterPro" id="IPR036514">
    <property type="entry name" value="SGNH_hydro_sf"/>
</dbReference>
<reference evidence="3" key="1">
    <citation type="submission" date="2023-07" db="EMBL/GenBank/DDBJ databases">
        <title>30 novel species of actinomycetes from the DSMZ collection.</title>
        <authorList>
            <person name="Nouioui I."/>
        </authorList>
    </citation>
    <scope>NUCLEOTIDE SEQUENCE [LARGE SCALE GENOMIC DNA]</scope>
    <source>
        <strain evidence="3">DSM 44917</strain>
    </source>
</reference>
<dbReference type="SUPFAM" id="SSF52266">
    <property type="entry name" value="SGNH hydrolase"/>
    <property type="match status" value="1"/>
</dbReference>
<feature type="domain" description="SGNH hydrolase-type esterase" evidence="1">
    <location>
        <begin position="9"/>
        <end position="184"/>
    </location>
</feature>
<dbReference type="PANTHER" id="PTHR30383:SF5">
    <property type="entry name" value="SGNH HYDROLASE-TYPE ESTERASE DOMAIN-CONTAINING PROTEIN"/>
    <property type="match status" value="1"/>
</dbReference>
<sequence>MERDVRLCFVGDSFVAGVGDPQHLGWAGRLCARAHAAGVPLTAYNLGVRRQTSAQILGRWLTECAPRLAEAGEPRLVLAFGVNDTTRENGRPRVEPAGSQAHLARMLQEAAARGWSTLVAGPPPVDDAAHNARTAVLDARFAAVCRDAGVPYVPVLETLSADAVWRREVRAGDGAHPGAGGYDALAALIAPHWDRWLATPPARAAVTGAGSGSA</sequence>
<comment type="caution">
    <text evidence="2">The sequence shown here is derived from an EMBL/GenBank/DDBJ whole genome shotgun (WGS) entry which is preliminary data.</text>
</comment>
<dbReference type="InterPro" id="IPR051532">
    <property type="entry name" value="Ester_Hydrolysis_Enzymes"/>
</dbReference>
<keyword evidence="3" id="KW-1185">Reference proteome</keyword>
<dbReference type="Proteomes" id="UP001183388">
    <property type="component" value="Unassembled WGS sequence"/>
</dbReference>
<evidence type="ECO:0000313" key="2">
    <source>
        <dbReference type="EMBL" id="MDT0310581.1"/>
    </source>
</evidence>
<accession>A0ABU2LG68</accession>
<evidence type="ECO:0000313" key="3">
    <source>
        <dbReference type="Proteomes" id="UP001183388"/>
    </source>
</evidence>
<dbReference type="EMBL" id="JAVREN010000081">
    <property type="protein sequence ID" value="MDT0310581.1"/>
    <property type="molecule type" value="Genomic_DNA"/>
</dbReference>
<proteinExistence type="predicted"/>
<dbReference type="Gene3D" id="3.40.50.1110">
    <property type="entry name" value="SGNH hydrolase"/>
    <property type="match status" value="1"/>
</dbReference>
<gene>
    <name evidence="2" type="ORF">RM780_27065</name>
</gene>
<organism evidence="2 3">
    <name type="scientific">Streptomyces boetiae</name>
    <dbReference type="NCBI Taxonomy" id="3075541"/>
    <lineage>
        <taxon>Bacteria</taxon>
        <taxon>Bacillati</taxon>
        <taxon>Actinomycetota</taxon>
        <taxon>Actinomycetes</taxon>
        <taxon>Kitasatosporales</taxon>
        <taxon>Streptomycetaceae</taxon>
        <taxon>Streptomyces</taxon>
    </lineage>
</organism>